<dbReference type="GO" id="GO:0016747">
    <property type="term" value="F:acyltransferase activity, transferring groups other than amino-acyl groups"/>
    <property type="evidence" value="ECO:0007669"/>
    <property type="project" value="InterPro"/>
</dbReference>
<gene>
    <name evidence="1" type="ORF">SPRI_2368</name>
</gene>
<reference evidence="1 2" key="1">
    <citation type="submission" date="2015-08" db="EMBL/GenBank/DDBJ databases">
        <title>Genome sequence of the pristinamycin over-producing bacterium Streptomyces pristinaespiralis HCCB10218.</title>
        <authorList>
            <person name="Tian J."/>
            <person name="Yang J."/>
            <person name="Li L."/>
            <person name="Ruan L."/>
            <person name="Wei W."/>
            <person name="Zheng G."/>
            <person name="Wei Z."/>
            <person name="Yang S."/>
            <person name="Ge M."/>
            <person name="Jiang W."/>
            <person name="Lu Y."/>
        </authorList>
    </citation>
    <scope>NUCLEOTIDE SEQUENCE [LARGE SCALE GENOMIC DNA]</scope>
    <source>
        <strain evidence="1 2">HCCB 10218</strain>
    </source>
</reference>
<dbReference type="AlphaFoldDB" id="A0A0M5IMV3"/>
<keyword evidence="1" id="KW-0808">Transferase</keyword>
<dbReference type="Proteomes" id="UP000060513">
    <property type="component" value="Chromosome"/>
</dbReference>
<dbReference type="InterPro" id="IPR000182">
    <property type="entry name" value="GNAT_dom"/>
</dbReference>
<dbReference type="Gene3D" id="3.40.630.30">
    <property type="match status" value="1"/>
</dbReference>
<evidence type="ECO:0000313" key="2">
    <source>
        <dbReference type="Proteomes" id="UP000060513"/>
    </source>
</evidence>
<sequence>MDPRDQQAVLALFDQQLRRDAPGGEAVGDVVRRTGADGDWSGVLWSALRPETADAVIDGQVRYFSGLARPFEWKLYSYDTPHDLGARLRAAGFTPEPDETVMVGEAAHLTAGAGLPDGVRLEPVTGPAGVDLVARVHEQAFGTSSDRLREQLLVQLAKDPDTIDITVAMAGDVPVCSARMERYPGTDFAGLWGGGTLAEWRGRGIYRALVAHRARLAVAEGVRFLQVDASDDSRPILQRLGFTALCTTTPYVYEP</sequence>
<dbReference type="SUPFAM" id="SSF55729">
    <property type="entry name" value="Acyl-CoA N-acyltransferases (Nat)"/>
    <property type="match status" value="1"/>
</dbReference>
<proteinExistence type="predicted"/>
<dbReference type="STRING" id="38300.SPRI_2368"/>
<dbReference type="PROSITE" id="PS51186">
    <property type="entry name" value="GNAT"/>
    <property type="match status" value="1"/>
</dbReference>
<accession>A0A0M5IMV3</accession>
<name>A0A0M5IMV3_STRPR</name>
<dbReference type="GeneID" id="97236588"/>
<dbReference type="KEGG" id="spri:SPRI_2368"/>
<dbReference type="InterPro" id="IPR016181">
    <property type="entry name" value="Acyl_CoA_acyltransferase"/>
</dbReference>
<protein>
    <submittedName>
        <fullName evidence="1">GCN5 family acetyltransferase</fullName>
    </submittedName>
</protein>
<dbReference type="EMBL" id="CP011340">
    <property type="protein sequence ID" value="ALC20674.1"/>
    <property type="molecule type" value="Genomic_DNA"/>
</dbReference>
<organism evidence="1">
    <name type="scientific">Streptomyces pristinaespiralis</name>
    <dbReference type="NCBI Taxonomy" id="38300"/>
    <lineage>
        <taxon>Bacteria</taxon>
        <taxon>Bacillati</taxon>
        <taxon>Actinomycetota</taxon>
        <taxon>Actinomycetes</taxon>
        <taxon>Kitasatosporales</taxon>
        <taxon>Streptomycetaceae</taxon>
        <taxon>Streptomyces</taxon>
    </lineage>
</organism>
<evidence type="ECO:0000313" key="1">
    <source>
        <dbReference type="EMBL" id="ALC20674.1"/>
    </source>
</evidence>
<dbReference type="OrthoDB" id="164800at2"/>
<dbReference type="RefSeq" id="WP_005311551.1">
    <property type="nucleotide sequence ID" value="NZ_CP011340.1"/>
</dbReference>
<dbReference type="PATRIC" id="fig|38300.4.peg.2499"/>
<dbReference type="CDD" id="cd04301">
    <property type="entry name" value="NAT_SF"/>
    <property type="match status" value="1"/>
</dbReference>
<dbReference type="OMA" id="WKLYGHD"/>